<dbReference type="PRINTS" id="PR00821">
    <property type="entry name" value="TAGLIPASE"/>
</dbReference>
<dbReference type="InterPro" id="IPR013818">
    <property type="entry name" value="Lipase"/>
</dbReference>
<evidence type="ECO:0000313" key="9">
    <source>
        <dbReference type="Proteomes" id="UP000192578"/>
    </source>
</evidence>
<keyword evidence="6" id="KW-0732">Signal</keyword>
<feature type="domain" description="Lipase" evidence="7">
    <location>
        <begin position="94"/>
        <end position="390"/>
    </location>
</feature>
<dbReference type="InterPro" id="IPR000734">
    <property type="entry name" value="TAG_lipase"/>
</dbReference>
<feature type="chain" id="PRO_5040982200" evidence="6">
    <location>
        <begin position="24"/>
        <end position="694"/>
    </location>
</feature>
<keyword evidence="9" id="KW-1185">Reference proteome</keyword>
<feature type="compositionally biased region" description="Low complexity" evidence="5">
    <location>
        <begin position="580"/>
        <end position="589"/>
    </location>
</feature>
<feature type="compositionally biased region" description="Low complexity" evidence="5">
    <location>
        <begin position="560"/>
        <end position="572"/>
    </location>
</feature>
<dbReference type="AlphaFoldDB" id="A0A9X6RLY7"/>
<evidence type="ECO:0000256" key="5">
    <source>
        <dbReference type="SAM" id="MobiDB-lite"/>
    </source>
</evidence>
<dbReference type="SUPFAM" id="SSF49723">
    <property type="entry name" value="Lipase/lipooxygenase domain (PLAT/LH2 domain)"/>
    <property type="match status" value="1"/>
</dbReference>
<dbReference type="GO" id="GO:0005615">
    <property type="term" value="C:extracellular space"/>
    <property type="evidence" value="ECO:0007669"/>
    <property type="project" value="TreeGrafter"/>
</dbReference>
<dbReference type="GO" id="GO:0016042">
    <property type="term" value="P:lipid catabolic process"/>
    <property type="evidence" value="ECO:0007669"/>
    <property type="project" value="TreeGrafter"/>
</dbReference>
<dbReference type="InterPro" id="IPR036392">
    <property type="entry name" value="PLAT/LH2_dom_sf"/>
</dbReference>
<comment type="caution">
    <text evidence="8">The sequence shown here is derived from an EMBL/GenBank/DDBJ whole genome shotgun (WGS) entry which is preliminary data.</text>
</comment>
<sequence length="694" mass="75191">MGPSVVALTLLLALLQAVCPITASPHGPRTISLGDRVEPESTAYIYTSIAQSYLQYEAAKRAAEVGLNRDVNDDHICYNGYGCFYKNGTFGNFYRLPAGPDHVRTNFHLYTSAEQRDPEVLDYKDVASLGESSFRGDRPTVMMIHGFGSGPWSAWSPRLKAAVFRGQPEVNYIFVDWNKGAKAPDYWGASANTQMVAVQIAKLIAGLNTQKGSRSSSFHLIGHSLGAHAAGFTAHRLNVLGHERVGKITALDPAGPIFEGGHSDALLSIGDADFVAGVHGNAVSLFLGGFGLYTRVGDIDFYPNGGQHQPGCQHIVTGVISSILQFDWGSVPESAKCNHNRAIEFAIESVDSTCAGTHVSYACDSFDDFKDGKCFGGETGDMGLFATSRASAKPHYLVTKGDDTGFCAHAMKVSLRLSPESEESKGSIFVTLVGRDGVEESIEQMTDGESLPSGKVLVEVVASRTKVSDLQAVKIRYEPSCNWVWWGCWADRITADWVEIDSLESDGHGDHQCGGFQILYKGDTPSESGPNCGLSSFHSCATIWNRDEKFCTVSNLNEAQAENENESGSNQATGNPDNPTTSTSTQLTTAAPNKTGAQQYVSNKKRKLEGGEAAEMDNLIGKFADNLCQPREKTSTSSAFAHYVLSALNDLSLLKRLDDRAEIMAPLNRLQSLKVKVMTAEEYDNRIGDMEFFL</sequence>
<comment type="subcellular location">
    <subcellularLocation>
        <location evidence="1">Secreted</location>
    </subcellularLocation>
</comment>
<dbReference type="OrthoDB" id="199913at2759"/>
<evidence type="ECO:0000256" key="1">
    <source>
        <dbReference type="ARBA" id="ARBA00004613"/>
    </source>
</evidence>
<dbReference type="Gene3D" id="2.60.60.20">
    <property type="entry name" value="PLAT/LH2 domain"/>
    <property type="match status" value="1"/>
</dbReference>
<comment type="similarity">
    <text evidence="2 4">Belongs to the AB hydrolase superfamily. Lipase family.</text>
</comment>
<evidence type="ECO:0000259" key="7">
    <source>
        <dbReference type="Pfam" id="PF00151"/>
    </source>
</evidence>
<dbReference type="Gene3D" id="3.40.50.1820">
    <property type="entry name" value="alpha/beta hydrolase"/>
    <property type="match status" value="1"/>
</dbReference>
<keyword evidence="3" id="KW-0964">Secreted</keyword>
<dbReference type="EMBL" id="MTYJ01000270">
    <property type="protein sequence ID" value="OWA52475.1"/>
    <property type="molecule type" value="Genomic_DNA"/>
</dbReference>
<evidence type="ECO:0000256" key="3">
    <source>
        <dbReference type="ARBA" id="ARBA00022525"/>
    </source>
</evidence>
<organism evidence="8 9">
    <name type="scientific">Hypsibius exemplaris</name>
    <name type="common">Freshwater tardigrade</name>
    <dbReference type="NCBI Taxonomy" id="2072580"/>
    <lineage>
        <taxon>Eukaryota</taxon>
        <taxon>Metazoa</taxon>
        <taxon>Ecdysozoa</taxon>
        <taxon>Tardigrada</taxon>
        <taxon>Eutardigrada</taxon>
        <taxon>Parachela</taxon>
        <taxon>Hypsibioidea</taxon>
        <taxon>Hypsibiidae</taxon>
        <taxon>Hypsibius</taxon>
    </lineage>
</organism>
<dbReference type="SUPFAM" id="SSF53474">
    <property type="entry name" value="alpha/beta-Hydrolases"/>
    <property type="match status" value="1"/>
</dbReference>
<accession>A0A9X6RLY7</accession>
<dbReference type="Proteomes" id="UP000192578">
    <property type="component" value="Unassembled WGS sequence"/>
</dbReference>
<gene>
    <name evidence="8" type="ORF">BV898_16928</name>
</gene>
<evidence type="ECO:0000256" key="4">
    <source>
        <dbReference type="RuleBase" id="RU004262"/>
    </source>
</evidence>
<feature type="signal peptide" evidence="6">
    <location>
        <begin position="1"/>
        <end position="23"/>
    </location>
</feature>
<evidence type="ECO:0000256" key="6">
    <source>
        <dbReference type="SAM" id="SignalP"/>
    </source>
</evidence>
<name>A0A9X6RLY7_HYPEX</name>
<feature type="compositionally biased region" description="Polar residues" evidence="5">
    <location>
        <begin position="590"/>
        <end position="602"/>
    </location>
</feature>
<dbReference type="InterPro" id="IPR029058">
    <property type="entry name" value="AB_hydrolase_fold"/>
</dbReference>
<evidence type="ECO:0000256" key="2">
    <source>
        <dbReference type="ARBA" id="ARBA00010701"/>
    </source>
</evidence>
<proteinExistence type="inferred from homology"/>
<dbReference type="Pfam" id="PF00151">
    <property type="entry name" value="Lipase"/>
    <property type="match status" value="1"/>
</dbReference>
<dbReference type="GO" id="GO:0016298">
    <property type="term" value="F:lipase activity"/>
    <property type="evidence" value="ECO:0007669"/>
    <property type="project" value="InterPro"/>
</dbReference>
<reference evidence="9" key="1">
    <citation type="submission" date="2017-01" db="EMBL/GenBank/DDBJ databases">
        <title>Comparative genomics of anhydrobiosis in the tardigrade Hypsibius dujardini.</title>
        <authorList>
            <person name="Yoshida Y."/>
            <person name="Koutsovoulos G."/>
            <person name="Laetsch D."/>
            <person name="Stevens L."/>
            <person name="Kumar S."/>
            <person name="Horikawa D."/>
            <person name="Ishino K."/>
            <person name="Komine S."/>
            <person name="Tomita M."/>
            <person name="Blaxter M."/>
            <person name="Arakawa K."/>
        </authorList>
    </citation>
    <scope>NUCLEOTIDE SEQUENCE [LARGE SCALE GENOMIC DNA]</scope>
    <source>
        <strain evidence="9">Z151</strain>
    </source>
</reference>
<dbReference type="PANTHER" id="PTHR11610">
    <property type="entry name" value="LIPASE"/>
    <property type="match status" value="1"/>
</dbReference>
<evidence type="ECO:0000313" key="8">
    <source>
        <dbReference type="EMBL" id="OWA52475.1"/>
    </source>
</evidence>
<feature type="region of interest" description="Disordered" evidence="5">
    <location>
        <begin position="560"/>
        <end position="603"/>
    </location>
</feature>
<protein>
    <submittedName>
        <fullName evidence="8">Pancreatic lipase-related protein 2</fullName>
    </submittedName>
</protein>